<dbReference type="InterPro" id="IPR006311">
    <property type="entry name" value="TAT_signal"/>
</dbReference>
<dbReference type="Gene3D" id="1.50.10.20">
    <property type="match status" value="1"/>
</dbReference>
<evidence type="ECO:0000313" key="2">
    <source>
        <dbReference type="EMBL" id="GEK17473.1"/>
    </source>
</evidence>
<comment type="caution">
    <text evidence="2">The sequence shown here is derived from an EMBL/GenBank/DDBJ whole genome shotgun (WGS) entry which is preliminary data.</text>
</comment>
<sequence>MTNDPHAGIDELSATGPARAGLAQAGTSALAGSTPTHRSSSAGSPGGPVPSAAVLGRRSFLALSGAAVAVAVGASGALAGTGRASALPAGRAGSSSGGAVGHPGPARPAPGRPGPGRPGHGHHPAAAQRAAVAFLQSATDAYPTLNAGPRLAQSYADELGLFSTAFVYDTALAVLALLADGRRSSLATAKTLGDGLVYAQEHDPAFDDGRLRQGYNVGPYTFYDGSLQPYGFVLPDGNANIGWQFGFLGTAVGDMAWPGLALAQLYGVTRDRRYRDAAVRIGEWITTNTWSTKPLGGFSFGVDGGNTPVPNGSTEHNIDCVAFFTMLKTVTGDKKWTKAAAHARAFVDRMWSRRDGWFWTGTNDGVEINRSPVPLDPATWSWLALRERSYAGALDWAGRALATTDDAAADTSQLPDGERVSGVTFSTASLTSTAQYNGITVHPQGVWLEGTGQLATALADRHRRGDNYTSRALLEQIRHAQHALGGGQHLGGVEVSGGVVAASSLLDTGFGFGYFQVQHVGATSWFVFASTATNPMRWGGLR</sequence>
<organism evidence="2 3">
    <name type="scientific">Cellulomonas persica</name>
    <dbReference type="NCBI Taxonomy" id="76861"/>
    <lineage>
        <taxon>Bacteria</taxon>
        <taxon>Bacillati</taxon>
        <taxon>Actinomycetota</taxon>
        <taxon>Actinomycetes</taxon>
        <taxon>Micrococcales</taxon>
        <taxon>Cellulomonadaceae</taxon>
        <taxon>Cellulomonas</taxon>
    </lineage>
</organism>
<keyword evidence="3" id="KW-1185">Reference proteome</keyword>
<dbReference type="Proteomes" id="UP000321386">
    <property type="component" value="Unassembled WGS sequence"/>
</dbReference>
<evidence type="ECO:0008006" key="4">
    <source>
        <dbReference type="Google" id="ProtNLM"/>
    </source>
</evidence>
<gene>
    <name evidence="2" type="ORF">CPE01_12060</name>
</gene>
<dbReference type="PROSITE" id="PS51318">
    <property type="entry name" value="TAT"/>
    <property type="match status" value="1"/>
</dbReference>
<name>A0A510US55_9CELL</name>
<feature type="compositionally biased region" description="Polar residues" evidence="1">
    <location>
        <begin position="25"/>
        <end position="38"/>
    </location>
</feature>
<feature type="compositionally biased region" description="Low complexity" evidence="1">
    <location>
        <begin position="39"/>
        <end position="50"/>
    </location>
</feature>
<dbReference type="InterPro" id="IPR008928">
    <property type="entry name" value="6-hairpin_glycosidase_sf"/>
</dbReference>
<accession>A0A510US55</accession>
<dbReference type="RefSeq" id="WP_246783772.1">
    <property type="nucleotide sequence ID" value="NZ_BJUA01000005.1"/>
</dbReference>
<feature type="compositionally biased region" description="Pro residues" evidence="1">
    <location>
        <begin position="105"/>
        <end position="116"/>
    </location>
</feature>
<feature type="compositionally biased region" description="Low complexity" evidence="1">
    <location>
        <begin position="84"/>
        <end position="94"/>
    </location>
</feature>
<evidence type="ECO:0000256" key="1">
    <source>
        <dbReference type="SAM" id="MobiDB-lite"/>
    </source>
</evidence>
<dbReference type="GO" id="GO:0005975">
    <property type="term" value="P:carbohydrate metabolic process"/>
    <property type="evidence" value="ECO:0007669"/>
    <property type="project" value="InterPro"/>
</dbReference>
<feature type="region of interest" description="Disordered" evidence="1">
    <location>
        <begin position="84"/>
        <end position="127"/>
    </location>
</feature>
<dbReference type="SUPFAM" id="SSF48208">
    <property type="entry name" value="Six-hairpin glycosidases"/>
    <property type="match status" value="1"/>
</dbReference>
<feature type="region of interest" description="Disordered" evidence="1">
    <location>
        <begin position="23"/>
        <end position="50"/>
    </location>
</feature>
<evidence type="ECO:0000313" key="3">
    <source>
        <dbReference type="Proteomes" id="UP000321386"/>
    </source>
</evidence>
<protein>
    <recommendedName>
        <fullName evidence="4">Tat pathway signal sequence domain protein</fullName>
    </recommendedName>
</protein>
<dbReference type="AlphaFoldDB" id="A0A510US55"/>
<reference evidence="2 3" key="1">
    <citation type="submission" date="2019-07" db="EMBL/GenBank/DDBJ databases">
        <title>Whole genome shotgun sequence of Cellulomonas persica NBRC 101101.</title>
        <authorList>
            <person name="Hosoyama A."/>
            <person name="Uohara A."/>
            <person name="Ohji S."/>
            <person name="Ichikawa N."/>
        </authorList>
    </citation>
    <scope>NUCLEOTIDE SEQUENCE [LARGE SCALE GENOMIC DNA]</scope>
    <source>
        <strain evidence="2 3">NBRC 101101</strain>
    </source>
</reference>
<dbReference type="EMBL" id="BJUA01000005">
    <property type="protein sequence ID" value="GEK17473.1"/>
    <property type="molecule type" value="Genomic_DNA"/>
</dbReference>
<proteinExistence type="predicted"/>